<dbReference type="STRING" id="59922.P9303_19181"/>
<organism evidence="1 2">
    <name type="scientific">Prochlorococcus marinus (strain MIT 9303)</name>
    <dbReference type="NCBI Taxonomy" id="59922"/>
    <lineage>
        <taxon>Bacteria</taxon>
        <taxon>Bacillati</taxon>
        <taxon>Cyanobacteriota</taxon>
        <taxon>Cyanophyceae</taxon>
        <taxon>Synechococcales</taxon>
        <taxon>Prochlorococcaceae</taxon>
        <taxon>Prochlorococcus</taxon>
    </lineage>
</organism>
<dbReference type="Proteomes" id="UP000002274">
    <property type="component" value="Chromosome"/>
</dbReference>
<evidence type="ECO:0000313" key="1">
    <source>
        <dbReference type="EMBL" id="ABM78660.1"/>
    </source>
</evidence>
<accession>A2CB00</accession>
<dbReference type="KEGG" id="pmf:P9303_19181"/>
<dbReference type="HOGENOM" id="CLU_3203922_0_0_3"/>
<gene>
    <name evidence="1" type="ordered locus">P9303_19181</name>
</gene>
<protein>
    <submittedName>
        <fullName evidence="1">Uncharacterized protein</fullName>
    </submittedName>
</protein>
<name>A2CB00_PROM3</name>
<reference evidence="1 2" key="1">
    <citation type="journal article" date="2007" name="PLoS Genet.">
        <title>Patterns and implications of gene gain and loss in the evolution of Prochlorococcus.</title>
        <authorList>
            <person name="Kettler G.C."/>
            <person name="Martiny A.C."/>
            <person name="Huang K."/>
            <person name="Zucker J."/>
            <person name="Coleman M.L."/>
            <person name="Rodrigue S."/>
            <person name="Chen F."/>
            <person name="Lapidus A."/>
            <person name="Ferriera S."/>
            <person name="Johnson J."/>
            <person name="Steglich C."/>
            <person name="Church G.M."/>
            <person name="Richardson P."/>
            <person name="Chisholm S.W."/>
        </authorList>
    </citation>
    <scope>NUCLEOTIDE SEQUENCE [LARGE SCALE GENOMIC DNA]</scope>
    <source>
        <strain evidence="1 2">MIT 9303</strain>
    </source>
</reference>
<proteinExistence type="predicted"/>
<sequence length="45" mass="5113">MLSVVLRNKGIEILSKLETGDLCRPGNTGLSRLLRLRRMDGTSWR</sequence>
<dbReference type="EMBL" id="CP000554">
    <property type="protein sequence ID" value="ABM78660.1"/>
    <property type="molecule type" value="Genomic_DNA"/>
</dbReference>
<dbReference type="AlphaFoldDB" id="A2CB00"/>
<evidence type="ECO:0000313" key="2">
    <source>
        <dbReference type="Proteomes" id="UP000002274"/>
    </source>
</evidence>